<dbReference type="GO" id="GO:0005930">
    <property type="term" value="C:axoneme"/>
    <property type="evidence" value="ECO:0007669"/>
    <property type="project" value="UniProtKB-SubCell"/>
</dbReference>
<dbReference type="AlphaFoldDB" id="A0A835XQ97"/>
<evidence type="ECO:0000313" key="3">
    <source>
        <dbReference type="Proteomes" id="UP000612055"/>
    </source>
</evidence>
<sequence length="605" mass="63768">MAAPRSADLRSVLTDRDLLPHILAHLEDGQFIRQLSSDIRAAYDAQAGSLRAKAHKDDDIHKQELSVRGILSRGCRPSTVFVEAHRPLLEHQQRAGIRLLRPFADVSRLTPLPTTELSLDSAVLAADTAAGLLAGSFPALEALRLAHKPGADTGLASALMQLLGTAASVYVASEGAEGSEGAGPAAQGPLLPGLTTLELNLAESSIALFQSLGPALAAALRGATQLCRLRLDFSVGLQPALEPLRTLTGLRSLSIGNTLPDFACALGASLTALTRLACGIRTRRLPSAVLQTLTGLVELTIEGATIDVTDLASLSSLTQLECEALCAPSPMPAPAPEVAAVATPGSVFAWPLPPGLAFCKLECQAPGELPLVTPSPSAGTVEWDVCLSLQPNRHYDADGALLPVAEAMLHRAATFLSRSAADTLCLAVEAESPVALKPVGGEAEAGPGRPSHTGWLQALAGLPLSTLRLKGLALAYQDFDVLSGLSDVENLEIVAPASYPSAALPRLARLPVLSYLALDCSCWVGGERGHALRLREPPEARGALLSLCSDDRWADALVEVVLRYSAQTLPREITSKLRAARKALRAELRRMGLDPDRLQMRPYDE</sequence>
<gene>
    <name evidence="2" type="ORF">HYH03_013666</name>
</gene>
<dbReference type="OrthoDB" id="562334at2759"/>
<dbReference type="Gene3D" id="3.80.10.10">
    <property type="entry name" value="Ribonuclease Inhibitor"/>
    <property type="match status" value="1"/>
</dbReference>
<organism evidence="2 3">
    <name type="scientific">Edaphochlamys debaryana</name>
    <dbReference type="NCBI Taxonomy" id="47281"/>
    <lineage>
        <taxon>Eukaryota</taxon>
        <taxon>Viridiplantae</taxon>
        <taxon>Chlorophyta</taxon>
        <taxon>core chlorophytes</taxon>
        <taxon>Chlorophyceae</taxon>
        <taxon>CS clade</taxon>
        <taxon>Chlamydomonadales</taxon>
        <taxon>Chlamydomonadales incertae sedis</taxon>
        <taxon>Edaphochlamys</taxon>
    </lineage>
</organism>
<dbReference type="EMBL" id="JAEHOE010000093">
    <property type="protein sequence ID" value="KAG2487665.1"/>
    <property type="molecule type" value="Genomic_DNA"/>
</dbReference>
<dbReference type="InterPro" id="IPR032675">
    <property type="entry name" value="LRR_dom_sf"/>
</dbReference>
<proteinExistence type="predicted"/>
<comment type="caution">
    <text evidence="2">The sequence shown here is derived from an EMBL/GenBank/DDBJ whole genome shotgun (WGS) entry which is preliminary data.</text>
</comment>
<comment type="subcellular location">
    <subcellularLocation>
        <location evidence="1">Cytoplasm</location>
        <location evidence="1">Cytoskeleton</location>
        <location evidence="1">Cilium axoneme</location>
    </subcellularLocation>
</comment>
<dbReference type="Proteomes" id="UP000612055">
    <property type="component" value="Unassembled WGS sequence"/>
</dbReference>
<protein>
    <submittedName>
        <fullName evidence="2">Uncharacterized protein</fullName>
    </submittedName>
</protein>
<accession>A0A835XQ97</accession>
<reference evidence="2" key="1">
    <citation type="journal article" date="2020" name="bioRxiv">
        <title>Comparative genomics of Chlamydomonas.</title>
        <authorList>
            <person name="Craig R.J."/>
            <person name="Hasan A.R."/>
            <person name="Ness R.W."/>
            <person name="Keightley P.D."/>
        </authorList>
    </citation>
    <scope>NUCLEOTIDE SEQUENCE</scope>
    <source>
        <strain evidence="2">CCAP 11/70</strain>
    </source>
</reference>
<keyword evidence="3" id="KW-1185">Reference proteome</keyword>
<evidence type="ECO:0000313" key="2">
    <source>
        <dbReference type="EMBL" id="KAG2487665.1"/>
    </source>
</evidence>
<evidence type="ECO:0000256" key="1">
    <source>
        <dbReference type="ARBA" id="ARBA00004430"/>
    </source>
</evidence>
<name>A0A835XQ97_9CHLO</name>